<gene>
    <name evidence="1" type="ORF">OCV57_00710</name>
</gene>
<accession>A0AAE3IHZ7</accession>
<dbReference type="RefSeq" id="WP_267300212.1">
    <property type="nucleotide sequence ID" value="NZ_JAOQJZ010000001.1"/>
</dbReference>
<comment type="caution">
    <text evidence="1">The sequence shown here is derived from an EMBL/GenBank/DDBJ whole genome shotgun (WGS) entry which is preliminary data.</text>
</comment>
<evidence type="ECO:0000313" key="2">
    <source>
        <dbReference type="Proteomes" id="UP001208131"/>
    </source>
</evidence>
<keyword evidence="2" id="KW-1185">Reference proteome</keyword>
<organism evidence="1 2">
    <name type="scientific">Hominimerdicola aceti</name>
    <dbReference type="NCBI Taxonomy" id="2981726"/>
    <lineage>
        <taxon>Bacteria</taxon>
        <taxon>Bacillati</taxon>
        <taxon>Bacillota</taxon>
        <taxon>Clostridia</taxon>
        <taxon>Eubacteriales</taxon>
        <taxon>Oscillospiraceae</taxon>
        <taxon>Hominimerdicola</taxon>
    </lineage>
</organism>
<dbReference type="AlphaFoldDB" id="A0AAE3IHZ7"/>
<protein>
    <submittedName>
        <fullName evidence="1">Uncharacterized protein</fullName>
    </submittedName>
</protein>
<sequence length="142" mass="16088">MVLQEIISNPQLSLKKIEYKSLPTDTENDELNVDVADNFHSKLSKSGDKLLVVFSRNISMNPPQLFAITVEYLVSWDIKEENFPQLVEKIDNWNNDEINTLCFTSIAESVFVISQLTKAAFMPPLLTPCEFVDSTDVTDDEA</sequence>
<dbReference type="Proteomes" id="UP001208131">
    <property type="component" value="Unassembled WGS sequence"/>
</dbReference>
<name>A0AAE3IHZ7_9FIRM</name>
<dbReference type="EMBL" id="JAOQJZ010000001">
    <property type="protein sequence ID" value="MCU6704448.1"/>
    <property type="molecule type" value="Genomic_DNA"/>
</dbReference>
<reference evidence="1 2" key="1">
    <citation type="journal article" date="2021" name="ISME Commun">
        <title>Automated analysis of genomic sequences facilitates high-throughput and comprehensive description of bacteria.</title>
        <authorList>
            <person name="Hitch T.C.A."/>
        </authorList>
    </citation>
    <scope>NUCLEOTIDE SEQUENCE [LARGE SCALE GENOMIC DNA]</scope>
    <source>
        <strain evidence="1 2">Sanger_31</strain>
    </source>
</reference>
<proteinExistence type="predicted"/>
<evidence type="ECO:0000313" key="1">
    <source>
        <dbReference type="EMBL" id="MCU6704448.1"/>
    </source>
</evidence>